<protein>
    <submittedName>
        <fullName evidence="1">Uncharacterized protein</fullName>
    </submittedName>
</protein>
<keyword evidence="1" id="KW-0614">Plasmid</keyword>
<dbReference type="EMBL" id="CP179252">
    <property type="protein sequence ID" value="XOU08916.1"/>
    <property type="molecule type" value="Genomic_DNA"/>
</dbReference>
<geneLocation type="plasmid" evidence="1 2">
    <name>lp36</name>
</geneLocation>
<reference evidence="1" key="1">
    <citation type="submission" date="2024-11" db="EMBL/GenBank/DDBJ databases">
        <title>Sequencing of Borrelia variable plasmids from multiple Borrelia sensu lato isolates.</title>
        <authorList>
            <person name="Mongodin E.F."/>
            <person name="Rudenko N."/>
            <person name="Fraser C.M."/>
            <person name="Schutzer S."/>
            <person name="Luft B."/>
            <person name="Morgan R."/>
            <person name="Casjens S."/>
            <person name="Qiu W."/>
        </authorList>
    </citation>
    <scope>NUCLEOTIDE SEQUENCE</scope>
    <source>
        <strain evidence="1">SCW30h</strain>
    </source>
</reference>
<evidence type="ECO:0000313" key="1">
    <source>
        <dbReference type="EMBL" id="XOU08916.1"/>
    </source>
</evidence>
<gene>
    <name evidence="1" type="ORF">QIA00_04940</name>
</gene>
<keyword evidence="2" id="KW-1185">Reference proteome</keyword>
<evidence type="ECO:0000313" key="2">
    <source>
        <dbReference type="Proteomes" id="UP001305925"/>
    </source>
</evidence>
<accession>A0ACD5G5K3</accession>
<proteinExistence type="predicted"/>
<sequence>MVLGIKNAITSYFIIQDNLKMELINTYNFYSLMKKIFKDIVINVSENLDFI</sequence>
<dbReference type="Proteomes" id="UP001305925">
    <property type="component" value="Plasmid lp36"/>
</dbReference>
<organism evidence="1 2">
    <name type="scientific">Borreliella americana</name>
    <dbReference type="NCBI Taxonomy" id="478807"/>
    <lineage>
        <taxon>Bacteria</taxon>
        <taxon>Pseudomonadati</taxon>
        <taxon>Spirochaetota</taxon>
        <taxon>Spirochaetia</taxon>
        <taxon>Spirochaetales</taxon>
        <taxon>Borreliaceae</taxon>
        <taxon>Borreliella</taxon>
    </lineage>
</organism>
<name>A0ACD5G5K3_9SPIR</name>